<dbReference type="RefSeq" id="WP_198737441.1">
    <property type="nucleotide sequence ID" value="NZ_JAEIOS010000009.1"/>
</dbReference>
<gene>
    <name evidence="8" type="ORF">JDV75_01265</name>
</gene>
<reference evidence="8" key="1">
    <citation type="submission" date="2020-12" db="EMBL/GenBank/DDBJ databases">
        <title>Genome public.</title>
        <authorList>
            <person name="Sun Q."/>
        </authorList>
    </citation>
    <scope>NUCLEOTIDE SEQUENCE</scope>
    <source>
        <strain evidence="8">CCM 8863</strain>
    </source>
</reference>
<dbReference type="AlphaFoldDB" id="A0A934I4W2"/>
<feature type="transmembrane region" description="Helical" evidence="6">
    <location>
        <begin position="101"/>
        <end position="123"/>
    </location>
</feature>
<organism evidence="8 9">
    <name type="scientific">Corynebacterium meridianum</name>
    <dbReference type="NCBI Taxonomy" id="2765363"/>
    <lineage>
        <taxon>Bacteria</taxon>
        <taxon>Bacillati</taxon>
        <taxon>Actinomycetota</taxon>
        <taxon>Actinomycetes</taxon>
        <taxon>Mycobacteriales</taxon>
        <taxon>Corynebacteriaceae</taxon>
        <taxon>Corynebacterium</taxon>
    </lineage>
</organism>
<proteinExistence type="inferred from homology"/>
<accession>A0A934I4W2</accession>
<dbReference type="EMBL" id="JAEIOS010000009">
    <property type="protein sequence ID" value="MBI8988397.1"/>
    <property type="molecule type" value="Genomic_DNA"/>
</dbReference>
<keyword evidence="9" id="KW-1185">Reference proteome</keyword>
<dbReference type="Proteomes" id="UP000645966">
    <property type="component" value="Unassembled WGS sequence"/>
</dbReference>
<dbReference type="GO" id="GO:0000271">
    <property type="term" value="P:polysaccharide biosynthetic process"/>
    <property type="evidence" value="ECO:0007669"/>
    <property type="project" value="InterPro"/>
</dbReference>
<keyword evidence="4 6" id="KW-1133">Transmembrane helix</keyword>
<feature type="domain" description="GtrA/DPMS transmembrane" evidence="7">
    <location>
        <begin position="17"/>
        <end position="170"/>
    </location>
</feature>
<evidence type="ECO:0000256" key="4">
    <source>
        <dbReference type="ARBA" id="ARBA00022989"/>
    </source>
</evidence>
<name>A0A934I4W2_9CORY</name>
<dbReference type="Pfam" id="PF04138">
    <property type="entry name" value="GtrA_DPMS_TM"/>
    <property type="match status" value="1"/>
</dbReference>
<evidence type="ECO:0000259" key="7">
    <source>
        <dbReference type="Pfam" id="PF04138"/>
    </source>
</evidence>
<comment type="similarity">
    <text evidence="2">Belongs to the GtrA family.</text>
</comment>
<feature type="transmembrane region" description="Helical" evidence="6">
    <location>
        <begin position="63"/>
        <end position="81"/>
    </location>
</feature>
<dbReference type="InterPro" id="IPR051401">
    <property type="entry name" value="GtrA_CellWall_Glycosyl"/>
</dbReference>
<feature type="transmembrane region" description="Helical" evidence="6">
    <location>
        <begin position="20"/>
        <end position="43"/>
    </location>
</feature>
<comment type="subcellular location">
    <subcellularLocation>
        <location evidence="1">Membrane</location>
        <topology evidence="1">Multi-pass membrane protein</topology>
    </subcellularLocation>
</comment>
<evidence type="ECO:0000256" key="3">
    <source>
        <dbReference type="ARBA" id="ARBA00022692"/>
    </source>
</evidence>
<protein>
    <submittedName>
        <fullName evidence="8">GtrA family protein</fullName>
    </submittedName>
</protein>
<evidence type="ECO:0000256" key="2">
    <source>
        <dbReference type="ARBA" id="ARBA00009399"/>
    </source>
</evidence>
<dbReference type="InterPro" id="IPR007267">
    <property type="entry name" value="GtrA_DPMS_TM"/>
</dbReference>
<dbReference type="GO" id="GO:0005886">
    <property type="term" value="C:plasma membrane"/>
    <property type="evidence" value="ECO:0007669"/>
    <property type="project" value="TreeGrafter"/>
</dbReference>
<evidence type="ECO:0000313" key="8">
    <source>
        <dbReference type="EMBL" id="MBI8988397.1"/>
    </source>
</evidence>
<comment type="caution">
    <text evidence="8">The sequence shown here is derived from an EMBL/GenBank/DDBJ whole genome shotgun (WGS) entry which is preliminary data.</text>
</comment>
<sequence length="186" mass="21169">MTSTTGRYANSLRQFIKFGLVGGSGVIVNLIAVAASKKIAWWWHGITEHDPFLNLLGSDYNIRWYHVFLTIAFLVANVWNFQLNRSWTFRSSTHLSWFREFVPFLLTGLAALVVSLVVVTALMNPESPFALPAHIFDDSSGIRTRFYWATLVSIMVAMPVNFVINKFWTFRSSRVVIARDPVVPEP</sequence>
<dbReference type="PANTHER" id="PTHR38459:SF1">
    <property type="entry name" value="PROPHAGE BACTOPRENOL-LINKED GLUCOSE TRANSLOCASE HOMOLOG"/>
    <property type="match status" value="1"/>
</dbReference>
<evidence type="ECO:0000313" key="9">
    <source>
        <dbReference type="Proteomes" id="UP000645966"/>
    </source>
</evidence>
<evidence type="ECO:0000256" key="1">
    <source>
        <dbReference type="ARBA" id="ARBA00004141"/>
    </source>
</evidence>
<evidence type="ECO:0000256" key="6">
    <source>
        <dbReference type="SAM" id="Phobius"/>
    </source>
</evidence>
<dbReference type="PANTHER" id="PTHR38459">
    <property type="entry name" value="PROPHAGE BACTOPRENOL-LINKED GLUCOSE TRANSLOCASE HOMOLOG"/>
    <property type="match status" value="1"/>
</dbReference>
<keyword evidence="3 6" id="KW-0812">Transmembrane</keyword>
<keyword evidence="5 6" id="KW-0472">Membrane</keyword>
<evidence type="ECO:0000256" key="5">
    <source>
        <dbReference type="ARBA" id="ARBA00023136"/>
    </source>
</evidence>
<feature type="transmembrane region" description="Helical" evidence="6">
    <location>
        <begin position="146"/>
        <end position="164"/>
    </location>
</feature>